<dbReference type="RefSeq" id="WP_086958024.1">
    <property type="nucleotide sequence ID" value="NZ_FUKS01000003.1"/>
</dbReference>
<dbReference type="GO" id="GO:0000719">
    <property type="term" value="P:photoreactive repair"/>
    <property type="evidence" value="ECO:0007669"/>
    <property type="project" value="UniProtKB-ARBA"/>
</dbReference>
<gene>
    <name evidence="16" type="ORF">CIK83_08400</name>
</gene>
<dbReference type="GO" id="GO:0071949">
    <property type="term" value="F:FAD binding"/>
    <property type="evidence" value="ECO:0007669"/>
    <property type="project" value="TreeGrafter"/>
</dbReference>
<organism evidence="16 17">
    <name type="scientific">Vibrio casei</name>
    <dbReference type="NCBI Taxonomy" id="673372"/>
    <lineage>
        <taxon>Bacteria</taxon>
        <taxon>Pseudomonadati</taxon>
        <taxon>Pseudomonadota</taxon>
        <taxon>Gammaproteobacteria</taxon>
        <taxon>Vibrionales</taxon>
        <taxon>Vibrionaceae</taxon>
        <taxon>Vibrio</taxon>
    </lineage>
</organism>
<dbReference type="PANTHER" id="PTHR11455:SF9">
    <property type="entry name" value="CRYPTOCHROME CIRCADIAN CLOCK 5 ISOFORM X1"/>
    <property type="match status" value="1"/>
</dbReference>
<comment type="similarity">
    <text evidence="14">Belongs to the DNA photolyase family.</text>
</comment>
<feature type="site" description="Electron transfer via tryptophanyl radical" evidence="13">
    <location>
        <position position="380"/>
    </location>
</feature>
<keyword evidence="7 14" id="KW-0157">Chromophore</keyword>
<comment type="similarity">
    <text evidence="2">Belongs to the DNA photolyase class-1 family.</text>
</comment>
<feature type="site" description="Electron transfer via tryptophanyl radical" evidence="13">
    <location>
        <position position="357"/>
    </location>
</feature>
<dbReference type="InterPro" id="IPR014729">
    <property type="entry name" value="Rossmann-like_a/b/a_fold"/>
</dbReference>
<evidence type="ECO:0000256" key="10">
    <source>
        <dbReference type="ARBA" id="ARBA00059220"/>
    </source>
</evidence>
<dbReference type="Gene3D" id="1.10.579.10">
    <property type="entry name" value="DNA Cyclobutane Dipyrimidine Photolyase, subunit A, domain 3"/>
    <property type="match status" value="1"/>
</dbReference>
<dbReference type="GO" id="GO:0003904">
    <property type="term" value="F:deoxyribodipyrimidine photo-lyase activity"/>
    <property type="evidence" value="ECO:0007669"/>
    <property type="project" value="UniProtKB-EC"/>
</dbReference>
<evidence type="ECO:0000313" key="16">
    <source>
        <dbReference type="EMBL" id="RCS73630.1"/>
    </source>
</evidence>
<evidence type="ECO:0000256" key="14">
    <source>
        <dbReference type="RuleBase" id="RU004182"/>
    </source>
</evidence>
<evidence type="ECO:0000256" key="4">
    <source>
        <dbReference type="ARBA" id="ARBA00014046"/>
    </source>
</evidence>
<dbReference type="InterPro" id="IPR005101">
    <property type="entry name" value="Cryptochr/Photolyase_FAD-bd"/>
</dbReference>
<name>A0A368LNZ8_9VIBR</name>
<dbReference type="Gene3D" id="1.25.40.80">
    <property type="match status" value="1"/>
</dbReference>
<evidence type="ECO:0000256" key="7">
    <source>
        <dbReference type="ARBA" id="ARBA00022991"/>
    </source>
</evidence>
<dbReference type="EC" id="4.1.99.3" evidence="3"/>
<dbReference type="InterPro" id="IPR018394">
    <property type="entry name" value="DNA_photolyase_1_CS_C"/>
</dbReference>
<evidence type="ECO:0000256" key="2">
    <source>
        <dbReference type="ARBA" id="ARBA00005862"/>
    </source>
</evidence>
<dbReference type="PROSITE" id="PS00394">
    <property type="entry name" value="DNA_PHOTOLYASES_1_1"/>
    <property type="match status" value="1"/>
</dbReference>
<feature type="binding site" evidence="12">
    <location>
        <begin position="230"/>
        <end position="234"/>
    </location>
    <ligand>
        <name>FAD</name>
        <dbReference type="ChEBI" id="CHEBI:57692"/>
    </ligand>
</feature>
<keyword evidence="16" id="KW-0456">Lyase</keyword>
<dbReference type="GO" id="GO:0003677">
    <property type="term" value="F:DNA binding"/>
    <property type="evidence" value="ECO:0007669"/>
    <property type="project" value="TreeGrafter"/>
</dbReference>
<comment type="cofactor">
    <cofactor evidence="12">
        <name>FAD</name>
        <dbReference type="ChEBI" id="CHEBI:57692"/>
    </cofactor>
    <text evidence="12">Binds 1 FAD per subunit.</text>
</comment>
<dbReference type="SUPFAM" id="SSF48173">
    <property type="entry name" value="Cryptochrome/photolyase FAD-binding domain"/>
    <property type="match status" value="1"/>
</dbReference>
<evidence type="ECO:0000256" key="13">
    <source>
        <dbReference type="PIRSR" id="PIRSR602081-2"/>
    </source>
</evidence>
<evidence type="ECO:0000256" key="6">
    <source>
        <dbReference type="ARBA" id="ARBA00022827"/>
    </source>
</evidence>
<dbReference type="InterPro" id="IPR036155">
    <property type="entry name" value="Crypto/Photolyase_N_sf"/>
</dbReference>
<evidence type="ECO:0000256" key="9">
    <source>
        <dbReference type="ARBA" id="ARBA00033999"/>
    </source>
</evidence>
<comment type="function">
    <text evidence="10">Involved in repair of UV radiation-induced DNA damage. Catalyzes the light-dependent monomerization (300-600 nm) of cyclobutyl pyrimidine dimers (in cis-syn configuration), which are formed between adjacent bases on the same DNA strand upon exposure to ultraviolet radiation.</text>
</comment>
<dbReference type="PROSITE" id="PS51645">
    <property type="entry name" value="PHR_CRY_ALPHA_BETA"/>
    <property type="match status" value="1"/>
</dbReference>
<dbReference type="PANTHER" id="PTHR11455">
    <property type="entry name" value="CRYPTOCHROME"/>
    <property type="match status" value="1"/>
</dbReference>
<keyword evidence="6 12" id="KW-0274">FAD</keyword>
<evidence type="ECO:0000256" key="1">
    <source>
        <dbReference type="ARBA" id="ARBA00001932"/>
    </source>
</evidence>
<dbReference type="NCBIfam" id="NF007955">
    <property type="entry name" value="PRK10674.1"/>
    <property type="match status" value="1"/>
</dbReference>
<evidence type="ECO:0000256" key="8">
    <source>
        <dbReference type="ARBA" id="ARBA00031671"/>
    </source>
</evidence>
<evidence type="ECO:0000259" key="15">
    <source>
        <dbReference type="PROSITE" id="PS51645"/>
    </source>
</evidence>
<dbReference type="Pfam" id="PF00875">
    <property type="entry name" value="DNA_photolyase"/>
    <property type="match status" value="1"/>
</dbReference>
<dbReference type="Gene3D" id="3.40.50.620">
    <property type="entry name" value="HUPs"/>
    <property type="match status" value="1"/>
</dbReference>
<keyword evidence="17" id="KW-1185">Reference proteome</keyword>
<feature type="binding site" evidence="12">
    <location>
        <begin position="272"/>
        <end position="279"/>
    </location>
    <ligand>
        <name>FAD</name>
        <dbReference type="ChEBI" id="CHEBI:57692"/>
    </ligand>
</feature>
<dbReference type="GeneID" id="303188938"/>
<dbReference type="Proteomes" id="UP000252479">
    <property type="component" value="Unassembled WGS sequence"/>
</dbReference>
<comment type="cofactor">
    <cofactor evidence="1">
        <name>(6R)-5,10-methylene-5,6,7,8-tetrahydrofolate</name>
        <dbReference type="ChEBI" id="CHEBI:15636"/>
    </cofactor>
</comment>
<dbReference type="Pfam" id="PF03441">
    <property type="entry name" value="FAD_binding_7"/>
    <property type="match status" value="1"/>
</dbReference>
<dbReference type="GO" id="GO:0009416">
    <property type="term" value="P:response to light stimulus"/>
    <property type="evidence" value="ECO:0007669"/>
    <property type="project" value="TreeGrafter"/>
</dbReference>
<dbReference type="InterPro" id="IPR002081">
    <property type="entry name" value="Cryptochrome/DNA_photolyase_1"/>
</dbReference>
<proteinExistence type="inferred from homology"/>
<feature type="site" description="Electron transfer via tryptophanyl radical" evidence="13">
    <location>
        <position position="304"/>
    </location>
</feature>
<sequence>MNLIWFRNDLRIDDNPALQAAINTNQPCQAIFISTPQQWQQHDLAPIKIDFIERHLNLLSEQLGQMGIPFTHLESSDFSAQSQCLLDYCQQQNIDQIFANQEVELNERLRDDALSKQNMTLHFFESDVIVAKGAVLNGQGEMYKVFTPFKKAWATHLMRTYQAPLPSAITTNTSLIRSIKNPTITFHALKQDSSKWPLANVVLQQVVPDFLQHKLSDYHHDRDFPTIKGTSGLSPYLAIGAISAKRVLAELLHQHPQALDAISQPEGSWLNELAWRDFYRHLLHHFPKLNKHTNFNPKYNGLYWPNSPQLLSAWQQGKTGYPIVDAAMRQLVQTGWMHNRLRMIVASFLTKHCLVDWRLGEKFFMQHLIDGDLSANNGGWQWAAGTGCDAQPYFRIFNPITQSKKYDPDGSFIRKYLPELKNVPLKELHFPHSYLEKNRSSDYWPAIIDHATARQQALEFYKQG</sequence>
<accession>A0A368LNZ8</accession>
<evidence type="ECO:0000313" key="17">
    <source>
        <dbReference type="Proteomes" id="UP000252479"/>
    </source>
</evidence>
<comment type="caution">
    <text evidence="16">The sequence shown here is derived from an EMBL/GenBank/DDBJ whole genome shotgun (WGS) entry which is preliminary data.</text>
</comment>
<dbReference type="InterPro" id="IPR036134">
    <property type="entry name" value="Crypto/Photolyase_FAD-like_sf"/>
</dbReference>
<dbReference type="PRINTS" id="PR00147">
    <property type="entry name" value="DNAPHOTLYASE"/>
</dbReference>
<dbReference type="EMBL" id="QPGL01000001">
    <property type="protein sequence ID" value="RCS73630.1"/>
    <property type="molecule type" value="Genomic_DNA"/>
</dbReference>
<feature type="binding site" evidence="12">
    <location>
        <position position="218"/>
    </location>
    <ligand>
        <name>FAD</name>
        <dbReference type="ChEBI" id="CHEBI:57692"/>
    </ligand>
</feature>
<dbReference type="SUPFAM" id="SSF52425">
    <property type="entry name" value="Cryptochrome/photolyase, N-terminal domain"/>
    <property type="match status" value="1"/>
</dbReference>
<evidence type="ECO:0000256" key="5">
    <source>
        <dbReference type="ARBA" id="ARBA00022630"/>
    </source>
</evidence>
<dbReference type="InterPro" id="IPR006050">
    <property type="entry name" value="DNA_photolyase_N"/>
</dbReference>
<keyword evidence="5 12" id="KW-0285">Flavoprotein</keyword>
<feature type="binding site" evidence="12">
    <location>
        <position position="269"/>
    </location>
    <ligand>
        <name>FAD</name>
        <dbReference type="ChEBI" id="CHEBI:57692"/>
    </ligand>
</feature>
<dbReference type="AlphaFoldDB" id="A0A368LNZ8"/>
<feature type="binding site" evidence="12">
    <location>
        <begin position="370"/>
        <end position="372"/>
    </location>
    <ligand>
        <name>FAD</name>
        <dbReference type="ChEBI" id="CHEBI:57692"/>
    </ligand>
</feature>
<evidence type="ECO:0000256" key="12">
    <source>
        <dbReference type="PIRSR" id="PIRSR602081-1"/>
    </source>
</evidence>
<dbReference type="FunFam" id="1.10.579.10:FF:000003">
    <property type="entry name" value="Deoxyribodipyrimidine photo-lyase"/>
    <property type="match status" value="1"/>
</dbReference>
<protein>
    <recommendedName>
        <fullName evidence="4">Deoxyribodipyrimidine photo-lyase</fullName>
        <ecNumber evidence="3">4.1.99.3</ecNumber>
    </recommendedName>
    <alternativeName>
        <fullName evidence="8">DNA photolyase</fullName>
    </alternativeName>
    <alternativeName>
        <fullName evidence="11">Photoreactivating enzyme</fullName>
    </alternativeName>
</protein>
<reference evidence="16 17" key="1">
    <citation type="journal article" date="2017" name="Elife">
        <title>Extensive horizontal gene transfer in cheese-associated bacteria.</title>
        <authorList>
            <person name="Bonham K.S."/>
            <person name="Wolfe B.E."/>
            <person name="Dutton R.J."/>
        </authorList>
    </citation>
    <scope>NUCLEOTIDE SEQUENCE [LARGE SCALE GENOMIC DNA]</scope>
    <source>
        <strain evidence="16 17">JB196</strain>
    </source>
</reference>
<evidence type="ECO:0000256" key="11">
    <source>
        <dbReference type="ARBA" id="ARBA00083107"/>
    </source>
</evidence>
<evidence type="ECO:0000256" key="3">
    <source>
        <dbReference type="ARBA" id="ARBA00013149"/>
    </source>
</evidence>
<comment type="catalytic activity">
    <reaction evidence="9">
        <text>cyclobutadipyrimidine (in DNA) = 2 pyrimidine residues (in DNA).</text>
        <dbReference type="EC" id="4.1.99.3"/>
    </reaction>
</comment>
<feature type="domain" description="Photolyase/cryptochrome alpha/beta" evidence="15">
    <location>
        <begin position="1"/>
        <end position="129"/>
    </location>
</feature>